<gene>
    <name evidence="9" type="ORF">GLIP_0188</name>
</gene>
<dbReference type="Gene3D" id="2.115.10.20">
    <property type="entry name" value="Glycosyl hydrolase domain, family 43"/>
    <property type="match status" value="1"/>
</dbReference>
<protein>
    <submittedName>
        <fullName evidence="9">Uncharacterized protein</fullName>
    </submittedName>
</protein>
<evidence type="ECO:0000256" key="1">
    <source>
        <dbReference type="ARBA" id="ARBA00009865"/>
    </source>
</evidence>
<accession>K6Y3L7</accession>
<evidence type="ECO:0000256" key="8">
    <source>
        <dbReference type="SAM" id="SignalP"/>
    </source>
</evidence>
<evidence type="ECO:0000256" key="7">
    <source>
        <dbReference type="RuleBase" id="RU361187"/>
    </source>
</evidence>
<evidence type="ECO:0000313" key="10">
    <source>
        <dbReference type="Proteomes" id="UP000006334"/>
    </source>
</evidence>
<proteinExistence type="inferred from homology"/>
<dbReference type="GO" id="GO:0045493">
    <property type="term" value="P:xylan catabolic process"/>
    <property type="evidence" value="ECO:0007669"/>
    <property type="project" value="UniProtKB-KW"/>
</dbReference>
<organism evidence="9 10">
    <name type="scientific">Aliiglaciecola lipolytica E3</name>
    <dbReference type="NCBI Taxonomy" id="1127673"/>
    <lineage>
        <taxon>Bacteria</taxon>
        <taxon>Pseudomonadati</taxon>
        <taxon>Pseudomonadota</taxon>
        <taxon>Gammaproteobacteria</taxon>
        <taxon>Alteromonadales</taxon>
        <taxon>Alteromonadaceae</taxon>
        <taxon>Aliiglaciecola</taxon>
    </lineage>
</organism>
<evidence type="ECO:0000256" key="4">
    <source>
        <dbReference type="ARBA" id="ARBA00023277"/>
    </source>
</evidence>
<dbReference type="InterPro" id="IPR052176">
    <property type="entry name" value="Glycosyl_Hydrlase_43_Enz"/>
</dbReference>
<reference evidence="9 10" key="1">
    <citation type="journal article" date="2017" name="Antonie Van Leeuwenhoek">
        <title>Rhizobium rhizosphaerae sp. nov., a novel species isolated from rice rhizosphere.</title>
        <authorList>
            <person name="Zhao J.J."/>
            <person name="Zhang J."/>
            <person name="Zhang R.J."/>
            <person name="Zhang C.W."/>
            <person name="Yin H.Q."/>
            <person name="Zhang X.X."/>
        </authorList>
    </citation>
    <scope>NUCLEOTIDE SEQUENCE [LARGE SCALE GENOMIC DNA]</scope>
    <source>
        <strain evidence="9 10">E3</strain>
    </source>
</reference>
<evidence type="ECO:0000256" key="2">
    <source>
        <dbReference type="ARBA" id="ARBA00022651"/>
    </source>
</evidence>
<dbReference type="CDD" id="cd08990">
    <property type="entry name" value="GH43_AXH_like"/>
    <property type="match status" value="1"/>
</dbReference>
<feature type="site" description="Important for catalytic activity, responsible for pKa modulation of the active site Glu and correct orientation of both the proton donor and substrate" evidence="6">
    <location>
        <position position="168"/>
    </location>
</feature>
<feature type="chain" id="PRO_5003900805" evidence="8">
    <location>
        <begin position="24"/>
        <end position="343"/>
    </location>
</feature>
<dbReference type="RefSeq" id="WP_008842662.1">
    <property type="nucleotide sequence ID" value="NZ_BAEN01000007.1"/>
</dbReference>
<evidence type="ECO:0000256" key="6">
    <source>
        <dbReference type="PIRSR" id="PIRSR606710-2"/>
    </source>
</evidence>
<dbReference type="PROSITE" id="PS51257">
    <property type="entry name" value="PROKAR_LIPOPROTEIN"/>
    <property type="match status" value="1"/>
</dbReference>
<name>K6Y3L7_9ALTE</name>
<keyword evidence="5 7" id="KW-0326">Glycosidase</keyword>
<keyword evidence="2" id="KW-0858">Xylan degradation</keyword>
<keyword evidence="8" id="KW-0732">Signal</keyword>
<dbReference type="EMBL" id="BAEN01000007">
    <property type="protein sequence ID" value="GAC12842.1"/>
    <property type="molecule type" value="Genomic_DNA"/>
</dbReference>
<dbReference type="Pfam" id="PF04616">
    <property type="entry name" value="Glyco_hydro_43"/>
    <property type="match status" value="1"/>
</dbReference>
<evidence type="ECO:0000313" key="9">
    <source>
        <dbReference type="EMBL" id="GAC12842.1"/>
    </source>
</evidence>
<dbReference type="SUPFAM" id="SSF75005">
    <property type="entry name" value="Arabinanase/levansucrase/invertase"/>
    <property type="match status" value="1"/>
</dbReference>
<feature type="signal peptide" evidence="8">
    <location>
        <begin position="1"/>
        <end position="23"/>
    </location>
</feature>
<dbReference type="STRING" id="1127673.GLIP_0188"/>
<dbReference type="PANTHER" id="PTHR43772:SF2">
    <property type="entry name" value="PUTATIVE (AFU_ORTHOLOGUE AFUA_2G04480)-RELATED"/>
    <property type="match status" value="1"/>
</dbReference>
<keyword evidence="10" id="KW-1185">Reference proteome</keyword>
<comment type="similarity">
    <text evidence="1 7">Belongs to the glycosyl hydrolase 43 family.</text>
</comment>
<comment type="caution">
    <text evidence="9">The sequence shown here is derived from an EMBL/GenBank/DDBJ whole genome shotgun (WGS) entry which is preliminary data.</text>
</comment>
<keyword evidence="4" id="KW-0119">Carbohydrate metabolism</keyword>
<dbReference type="Proteomes" id="UP000006334">
    <property type="component" value="Unassembled WGS sequence"/>
</dbReference>
<dbReference type="eggNOG" id="COG3507">
    <property type="taxonomic scope" value="Bacteria"/>
</dbReference>
<dbReference type="GO" id="GO:0004553">
    <property type="term" value="F:hydrolase activity, hydrolyzing O-glycosyl compounds"/>
    <property type="evidence" value="ECO:0007669"/>
    <property type="project" value="InterPro"/>
</dbReference>
<evidence type="ECO:0000256" key="5">
    <source>
        <dbReference type="ARBA" id="ARBA00023295"/>
    </source>
</evidence>
<evidence type="ECO:0000256" key="3">
    <source>
        <dbReference type="ARBA" id="ARBA00022801"/>
    </source>
</evidence>
<dbReference type="OrthoDB" id="9760116at2"/>
<keyword evidence="2" id="KW-0624">Polysaccharide degradation</keyword>
<dbReference type="InterPro" id="IPR006710">
    <property type="entry name" value="Glyco_hydro_43"/>
</dbReference>
<sequence>MFVKRSSAIAIPLLFLATSTLLACNTQVNDKYLNTEINKAVTPSNPILKLTDKDFIYAADPAAEVFNGKVYVYVSRDLNNATGFSTMQDYAVLESSDLVNWTNHGVVLKPREYTWASGQMNAPDAAYKNGWYYLYFPYNKTHVGVAKSRTPIGPWQAAVNDKITSIFDPTVFVDDDGQAYIYGNDHKVDLGDPGWHVMGAKLNDNMLELETEWQRLSTIQVNEAVTVFKRNGKYYFLARRGGYTDYFMADTPLPKPDELKYMGHLTEAQTNSPAHTSVIEFNGHWYLFYHRGDVNNGSFFKRSASFEPLQFNSDGSIKLVVFTPKLKHLKTPGTPKLKAPKQR</sequence>
<keyword evidence="3 7" id="KW-0378">Hydrolase</keyword>
<dbReference type="PANTHER" id="PTHR43772">
    <property type="entry name" value="ENDO-1,4-BETA-XYLANASE"/>
    <property type="match status" value="1"/>
</dbReference>
<dbReference type="AlphaFoldDB" id="K6Y3L7"/>
<dbReference type="InterPro" id="IPR023296">
    <property type="entry name" value="Glyco_hydro_beta-prop_sf"/>
</dbReference>